<name>H1YXD9_9EURY</name>
<accession>H1YXD9</accession>
<comment type="similarity">
    <text evidence="2">Belongs to the NifD/NifK/NifE/NifN family.</text>
</comment>
<dbReference type="CDD" id="cd00316">
    <property type="entry name" value="Oxidoreductase_nitrogenase"/>
    <property type="match status" value="1"/>
</dbReference>
<reference evidence="4 5" key="1">
    <citation type="submission" date="2011-10" db="EMBL/GenBank/DDBJ databases">
        <title>The Improved High-Quality Draft genome of Methanoplanus limicola DSM 2279.</title>
        <authorList>
            <consortium name="US DOE Joint Genome Institute (JGI-PGF)"/>
            <person name="Lucas S."/>
            <person name="Copeland A."/>
            <person name="Lapidus A."/>
            <person name="Glavina del Rio T."/>
            <person name="Dalin E."/>
            <person name="Tice H."/>
            <person name="Bruce D."/>
            <person name="Goodwin L."/>
            <person name="Pitluck S."/>
            <person name="Peters L."/>
            <person name="Mikhailova N."/>
            <person name="Lu M."/>
            <person name="Kyrpides N."/>
            <person name="Mavromatis K."/>
            <person name="Ivanova N."/>
            <person name="Markowitz V."/>
            <person name="Cheng J.-F."/>
            <person name="Hugenholtz P."/>
            <person name="Woyke T."/>
            <person name="Wu D."/>
            <person name="Wirth R."/>
            <person name="Brambilla E.-M."/>
            <person name="Klenk H.-P."/>
            <person name="Eisen J.A."/>
        </authorList>
    </citation>
    <scope>NUCLEOTIDE SEQUENCE [LARGE SCALE GENOMIC DNA]</scope>
    <source>
        <strain evidence="4 5">DSM 2279</strain>
    </source>
</reference>
<dbReference type="InterPro" id="IPR049939">
    <property type="entry name" value="NifE-like"/>
</dbReference>
<evidence type="ECO:0000313" key="5">
    <source>
        <dbReference type="Proteomes" id="UP000005741"/>
    </source>
</evidence>
<dbReference type="HOGENOM" id="CLU_796002_0_0_2"/>
<dbReference type="GO" id="GO:0016163">
    <property type="term" value="F:nitrogenase activity"/>
    <property type="evidence" value="ECO:0007669"/>
    <property type="project" value="InterPro"/>
</dbReference>
<dbReference type="STRING" id="937775.Metlim_2842"/>
<evidence type="ECO:0000313" key="4">
    <source>
        <dbReference type="EMBL" id="EHQ36876.1"/>
    </source>
</evidence>
<feature type="domain" description="Nitrogenase/oxidoreductase component 1" evidence="3">
    <location>
        <begin position="16"/>
        <end position="296"/>
    </location>
</feature>
<keyword evidence="5" id="KW-1185">Reference proteome</keyword>
<sequence length="358" mass="40027">MNLKPSHSDISRHEGCTIQGALSITAFVDDAITIIHGPAGCTHQSSAFFYSALMYNGYYDVPFMLSSELGENDIIFGGEKKLSDTIEKALAYNPKAVFVIGTCVSATIGDSIEDVCREFTTVPVIPVNTAGFLGGSFTSGFEEALLAVSALIAEDESAVLKKQSKPKIPSVNIIGEKNLESDIDENYEELKRLLKLLSVRINIRLARHTTVDDIRNMKRADLNIFREKFPDNITDHFTQKTGLKYIEEFPAGFKGTIEFIKKIAEHLEIDPEYALRAEEKYQQSITEEFSDIKGKTINFDSFGFQNADYDILSEMSEYFGIKVDDDGTEIPIPFSAPVGSTGIKRMLHQWRRFLRNAE</sequence>
<dbReference type="OrthoDB" id="61861at2157"/>
<dbReference type="RefSeq" id="WP_004079589.1">
    <property type="nucleotide sequence ID" value="NZ_CM001436.1"/>
</dbReference>
<dbReference type="PANTHER" id="PTHR42956">
    <property type="entry name" value="NITROGENASE IRON-MOLYBDENUM COFACTOR BIOSYNTHESIS PROTEIN NIFE"/>
    <property type="match status" value="1"/>
</dbReference>
<protein>
    <submittedName>
        <fullName evidence="4">Oxidoreductase/nitrogenase component 1</fullName>
    </submittedName>
</protein>
<dbReference type="EMBL" id="CM001436">
    <property type="protein sequence ID" value="EHQ36876.1"/>
    <property type="molecule type" value="Genomic_DNA"/>
</dbReference>
<dbReference type="SUPFAM" id="SSF53807">
    <property type="entry name" value="Helical backbone' metal receptor"/>
    <property type="match status" value="1"/>
</dbReference>
<evidence type="ECO:0000256" key="1">
    <source>
        <dbReference type="ARBA" id="ARBA00023231"/>
    </source>
</evidence>
<dbReference type="Pfam" id="PF00148">
    <property type="entry name" value="Oxidored_nitro"/>
    <property type="match status" value="1"/>
</dbReference>
<dbReference type="InterPro" id="IPR000318">
    <property type="entry name" value="Nase_comp1_CS"/>
</dbReference>
<dbReference type="InterPro" id="IPR000510">
    <property type="entry name" value="Nase/OxRdtase_comp1"/>
</dbReference>
<dbReference type="Proteomes" id="UP000005741">
    <property type="component" value="Chromosome"/>
</dbReference>
<gene>
    <name evidence="4" type="ORF">Metlim_2842</name>
</gene>
<dbReference type="PROSITE" id="PS00699">
    <property type="entry name" value="NITROGENASE_1_1"/>
    <property type="match status" value="1"/>
</dbReference>
<dbReference type="InParanoid" id="H1YXD9"/>
<evidence type="ECO:0000259" key="3">
    <source>
        <dbReference type="Pfam" id="PF00148"/>
    </source>
</evidence>
<organism evidence="4 5">
    <name type="scientific">Methanoplanus limicola DSM 2279</name>
    <dbReference type="NCBI Taxonomy" id="937775"/>
    <lineage>
        <taxon>Archaea</taxon>
        <taxon>Methanobacteriati</taxon>
        <taxon>Methanobacteriota</taxon>
        <taxon>Stenosarchaea group</taxon>
        <taxon>Methanomicrobia</taxon>
        <taxon>Methanomicrobiales</taxon>
        <taxon>Methanomicrobiaceae</taxon>
        <taxon>Methanoplanus</taxon>
    </lineage>
</organism>
<evidence type="ECO:0000256" key="2">
    <source>
        <dbReference type="RuleBase" id="RU004021"/>
    </source>
</evidence>
<keyword evidence="1 2" id="KW-0535">Nitrogen fixation</keyword>
<dbReference type="PANTHER" id="PTHR42956:SF1">
    <property type="entry name" value="NITROGENASE IRON-MOLYBDENUM COFACTOR BIOSYNTHESIS PROTEIN NIFE"/>
    <property type="match status" value="1"/>
</dbReference>
<dbReference type="Gene3D" id="3.40.50.1980">
    <property type="entry name" value="Nitrogenase molybdenum iron protein domain"/>
    <property type="match status" value="2"/>
</dbReference>
<dbReference type="AlphaFoldDB" id="H1YXD9"/>
<proteinExistence type="inferred from homology"/>